<protein>
    <recommendedName>
        <fullName evidence="3">Bet v I/Major latex protein domain-containing protein</fullName>
    </recommendedName>
</protein>
<dbReference type="CDD" id="cd07816">
    <property type="entry name" value="Bet_v1-like"/>
    <property type="match status" value="1"/>
</dbReference>
<reference evidence="4" key="1">
    <citation type="submission" date="2022-08" db="EMBL/GenBank/DDBJ databases">
        <authorList>
            <person name="Gutierrez-Valencia J."/>
        </authorList>
    </citation>
    <scope>NUCLEOTIDE SEQUENCE</scope>
</reference>
<dbReference type="InterPro" id="IPR000916">
    <property type="entry name" value="Bet_v_I/MLP"/>
</dbReference>
<evidence type="ECO:0000256" key="2">
    <source>
        <dbReference type="ARBA" id="ARBA00022589"/>
    </source>
</evidence>
<proteinExistence type="inferred from homology"/>
<dbReference type="SUPFAM" id="SSF55961">
    <property type="entry name" value="Bet v1-like"/>
    <property type="match status" value="1"/>
</dbReference>
<evidence type="ECO:0000259" key="3">
    <source>
        <dbReference type="Pfam" id="PF00407"/>
    </source>
</evidence>
<dbReference type="Proteomes" id="UP001154282">
    <property type="component" value="Unassembled WGS sequence"/>
</dbReference>
<dbReference type="GO" id="GO:0004864">
    <property type="term" value="F:protein phosphatase inhibitor activity"/>
    <property type="evidence" value="ECO:0007669"/>
    <property type="project" value="TreeGrafter"/>
</dbReference>
<evidence type="ECO:0000313" key="5">
    <source>
        <dbReference type="Proteomes" id="UP001154282"/>
    </source>
</evidence>
<evidence type="ECO:0000313" key="4">
    <source>
        <dbReference type="EMBL" id="CAI0473825.1"/>
    </source>
</evidence>
<dbReference type="GO" id="GO:0038023">
    <property type="term" value="F:signaling receptor activity"/>
    <property type="evidence" value="ECO:0007669"/>
    <property type="project" value="TreeGrafter"/>
</dbReference>
<dbReference type="Gene3D" id="3.30.530.20">
    <property type="match status" value="1"/>
</dbReference>
<dbReference type="GO" id="GO:0005737">
    <property type="term" value="C:cytoplasm"/>
    <property type="evidence" value="ECO:0007669"/>
    <property type="project" value="TreeGrafter"/>
</dbReference>
<gene>
    <name evidence="4" type="ORF">LITE_LOCUS39792</name>
</gene>
<accession>A0AAV0PSS9</accession>
<dbReference type="GO" id="GO:0006952">
    <property type="term" value="P:defense response"/>
    <property type="evidence" value="ECO:0007669"/>
    <property type="project" value="InterPro"/>
</dbReference>
<feature type="domain" description="Bet v I/Major latex protein" evidence="3">
    <location>
        <begin position="2"/>
        <end position="153"/>
    </location>
</feature>
<dbReference type="AlphaFoldDB" id="A0AAV0PSS9"/>
<dbReference type="PANTHER" id="PTHR31213">
    <property type="entry name" value="OS08G0374000 PROTEIN-RELATED"/>
    <property type="match status" value="1"/>
</dbReference>
<dbReference type="GO" id="GO:0009820">
    <property type="term" value="P:alkaloid metabolic process"/>
    <property type="evidence" value="ECO:0007669"/>
    <property type="project" value="UniProtKB-KW"/>
</dbReference>
<dbReference type="EMBL" id="CAMGYJ010000009">
    <property type="protein sequence ID" value="CAI0473825.1"/>
    <property type="molecule type" value="Genomic_DNA"/>
</dbReference>
<comment type="caution">
    <text evidence="4">The sequence shown here is derived from an EMBL/GenBank/DDBJ whole genome shotgun (WGS) entry which is preliminary data.</text>
</comment>
<dbReference type="InterPro" id="IPR023393">
    <property type="entry name" value="START-like_dom_sf"/>
</dbReference>
<dbReference type="GO" id="GO:0005634">
    <property type="term" value="C:nucleus"/>
    <property type="evidence" value="ECO:0007669"/>
    <property type="project" value="TreeGrafter"/>
</dbReference>
<sequence>MRGELTQETAVEAPASAVWEAYRGLELARLVTELMPDTIGHAQVLEGDGGVGTLVNLTFPPGTPGAGYVKEVFTVADDEKRVKETETVEGGLLALGFDSLRVRLEIAETGAESSAIKSTLLYEVDDAKPELLAYLSTDLLERMAKGIANHVVQNYNNNKKKKKSPSLSPSE</sequence>
<keyword evidence="2" id="KW-0017">Alkaloid metabolism</keyword>
<keyword evidence="5" id="KW-1185">Reference proteome</keyword>
<evidence type="ECO:0000256" key="1">
    <source>
        <dbReference type="ARBA" id="ARBA00009744"/>
    </source>
</evidence>
<dbReference type="Pfam" id="PF00407">
    <property type="entry name" value="Bet_v_1"/>
    <property type="match status" value="1"/>
</dbReference>
<comment type="similarity">
    <text evidence="1">Belongs to the BetVI family.</text>
</comment>
<name>A0AAV0PSS9_9ROSI</name>
<dbReference type="PANTHER" id="PTHR31213:SF19">
    <property type="entry name" value="BET V I_MAJOR LATEX PROTEIN DOMAIN-CONTAINING PROTEIN"/>
    <property type="match status" value="1"/>
</dbReference>
<dbReference type="GO" id="GO:0010427">
    <property type="term" value="F:abscisic acid binding"/>
    <property type="evidence" value="ECO:0007669"/>
    <property type="project" value="TreeGrafter"/>
</dbReference>
<organism evidence="4 5">
    <name type="scientific">Linum tenue</name>
    <dbReference type="NCBI Taxonomy" id="586396"/>
    <lineage>
        <taxon>Eukaryota</taxon>
        <taxon>Viridiplantae</taxon>
        <taxon>Streptophyta</taxon>
        <taxon>Embryophyta</taxon>
        <taxon>Tracheophyta</taxon>
        <taxon>Spermatophyta</taxon>
        <taxon>Magnoliopsida</taxon>
        <taxon>eudicotyledons</taxon>
        <taxon>Gunneridae</taxon>
        <taxon>Pentapetalae</taxon>
        <taxon>rosids</taxon>
        <taxon>fabids</taxon>
        <taxon>Malpighiales</taxon>
        <taxon>Linaceae</taxon>
        <taxon>Linum</taxon>
    </lineage>
</organism>
<dbReference type="GO" id="GO:0009738">
    <property type="term" value="P:abscisic acid-activated signaling pathway"/>
    <property type="evidence" value="ECO:0007669"/>
    <property type="project" value="TreeGrafter"/>
</dbReference>
<dbReference type="InterPro" id="IPR050279">
    <property type="entry name" value="Plant_def-hormone_signal"/>
</dbReference>